<evidence type="ECO:0000313" key="14">
    <source>
        <dbReference type="Proteomes" id="UP000286100"/>
    </source>
</evidence>
<dbReference type="EMBL" id="QYUM01000004">
    <property type="protein sequence ID" value="RJF85356.1"/>
    <property type="molecule type" value="Genomic_DNA"/>
</dbReference>
<evidence type="ECO:0000259" key="11">
    <source>
        <dbReference type="Pfam" id="PF01478"/>
    </source>
</evidence>
<evidence type="ECO:0000256" key="4">
    <source>
        <dbReference type="ARBA" id="ARBA00022519"/>
    </source>
</evidence>
<keyword evidence="9" id="KW-0511">Multifunctional enzyme</keyword>
<dbReference type="PANTHER" id="PTHR30487:SF0">
    <property type="entry name" value="PREPILIN LEADER PEPTIDASE_N-METHYLTRANSFERASE-RELATED"/>
    <property type="match status" value="1"/>
</dbReference>
<evidence type="ECO:0000256" key="10">
    <source>
        <dbReference type="SAM" id="Phobius"/>
    </source>
</evidence>
<feature type="transmembrane region" description="Helical" evidence="10">
    <location>
        <begin position="151"/>
        <end position="171"/>
    </location>
</feature>
<sequence length="255" mass="26224">MNEALLPLAGAVAGAIFGSFIANLVIRWPRGEQVMVGRSRCEACGKPLVAAELVPIVSHLIQRGRCRGCGAAIDRKHLAIEIGAALIGASALFASPDLNGVAGAIFGWFLLALAALDAEHFWLPDRLTLPLGVLGLAVGATGLGVPLIDRVIGAAAGFGALAAIALAYRALRGREGLGWGDPKLLGAIGAWLGWQMLPLVLLFASILGLLAVLAQRARGEAVSATTRVPLGALMAVAAWPLWLLLASGIAGFVLL</sequence>
<feature type="transmembrane region" description="Helical" evidence="10">
    <location>
        <begin position="128"/>
        <end position="145"/>
    </location>
</feature>
<dbReference type="PRINTS" id="PR00864">
    <property type="entry name" value="PREPILNPTASE"/>
</dbReference>
<organism evidence="13 14">
    <name type="scientific">Sphingomonas cavernae</name>
    <dbReference type="NCBI Taxonomy" id="2320861"/>
    <lineage>
        <taxon>Bacteria</taxon>
        <taxon>Pseudomonadati</taxon>
        <taxon>Pseudomonadota</taxon>
        <taxon>Alphaproteobacteria</taxon>
        <taxon>Sphingomonadales</taxon>
        <taxon>Sphingomonadaceae</taxon>
        <taxon>Sphingomonas</taxon>
    </lineage>
</organism>
<dbReference type="EC" id="2.1.1.-" evidence="9"/>
<proteinExistence type="inferred from homology"/>
<keyword evidence="9" id="KW-0808">Transferase</keyword>
<dbReference type="GO" id="GO:0008168">
    <property type="term" value="F:methyltransferase activity"/>
    <property type="evidence" value="ECO:0007669"/>
    <property type="project" value="UniProtKB-KW"/>
</dbReference>
<evidence type="ECO:0000256" key="7">
    <source>
        <dbReference type="ARBA" id="ARBA00023136"/>
    </source>
</evidence>
<feature type="transmembrane region" description="Helical" evidence="10">
    <location>
        <begin position="100"/>
        <end position="116"/>
    </location>
</feature>
<evidence type="ECO:0000256" key="9">
    <source>
        <dbReference type="RuleBase" id="RU003794"/>
    </source>
</evidence>
<dbReference type="PANTHER" id="PTHR30487">
    <property type="entry name" value="TYPE 4 PREPILIN-LIKE PROTEINS LEADER PEPTIDE-PROCESSING ENZYME"/>
    <property type="match status" value="1"/>
</dbReference>
<feature type="transmembrane region" description="Helical" evidence="10">
    <location>
        <begin position="6"/>
        <end position="26"/>
    </location>
</feature>
<keyword evidence="6 10" id="KW-1133">Transmembrane helix</keyword>
<accession>A0A418W5P9</accession>
<dbReference type="Proteomes" id="UP000286100">
    <property type="component" value="Unassembled WGS sequence"/>
</dbReference>
<dbReference type="GO" id="GO:0004190">
    <property type="term" value="F:aspartic-type endopeptidase activity"/>
    <property type="evidence" value="ECO:0007669"/>
    <property type="project" value="UniProtKB-EC"/>
</dbReference>
<keyword evidence="9" id="KW-0645">Protease</keyword>
<dbReference type="Pfam" id="PF06750">
    <property type="entry name" value="A24_N_bact"/>
    <property type="match status" value="1"/>
</dbReference>
<keyword evidence="9" id="KW-0378">Hydrolase</keyword>
<gene>
    <name evidence="13" type="ORF">D3876_15520</name>
</gene>
<feature type="transmembrane region" description="Helical" evidence="10">
    <location>
        <begin position="192"/>
        <end position="213"/>
    </location>
</feature>
<protein>
    <recommendedName>
        <fullName evidence="9">Prepilin leader peptidase/N-methyltransferase</fullName>
        <ecNumber evidence="9">2.1.1.-</ecNumber>
        <ecNumber evidence="9">3.4.23.43</ecNumber>
    </recommendedName>
</protein>
<dbReference type="RefSeq" id="WP_119764025.1">
    <property type="nucleotide sequence ID" value="NZ_QYUM01000004.1"/>
</dbReference>
<keyword evidence="7 10" id="KW-0472">Membrane</keyword>
<dbReference type="Gene3D" id="1.20.120.1220">
    <property type="match status" value="1"/>
</dbReference>
<evidence type="ECO:0000256" key="2">
    <source>
        <dbReference type="ARBA" id="ARBA00005801"/>
    </source>
</evidence>
<keyword evidence="14" id="KW-1185">Reference proteome</keyword>
<dbReference type="GO" id="GO:0005886">
    <property type="term" value="C:plasma membrane"/>
    <property type="evidence" value="ECO:0007669"/>
    <property type="project" value="UniProtKB-SubCell"/>
</dbReference>
<name>A0A418W5P9_9SPHN</name>
<evidence type="ECO:0000256" key="3">
    <source>
        <dbReference type="ARBA" id="ARBA00022475"/>
    </source>
</evidence>
<feature type="domain" description="Prepilin peptidase A24 N-terminal" evidence="12">
    <location>
        <begin position="12"/>
        <end position="89"/>
    </location>
</feature>
<dbReference type="InterPro" id="IPR014032">
    <property type="entry name" value="Peptidase_A24A_bac"/>
</dbReference>
<dbReference type="AlphaFoldDB" id="A0A418W5P9"/>
<dbReference type="OrthoDB" id="9789291at2"/>
<comment type="catalytic activity">
    <reaction evidence="9">
        <text>Typically cleaves a -Gly-|-Phe- bond to release an N-terminal, basic peptide of 5-8 residues from type IV prepilin, and then N-methylates the new N-terminal amino group, the methyl donor being S-adenosyl-L-methionine.</text>
        <dbReference type="EC" id="3.4.23.43"/>
    </reaction>
</comment>
<evidence type="ECO:0000256" key="5">
    <source>
        <dbReference type="ARBA" id="ARBA00022692"/>
    </source>
</evidence>
<comment type="subcellular location">
    <subcellularLocation>
        <location evidence="1">Cell inner membrane</location>
        <topology evidence="1">Multi-pass membrane protein</topology>
    </subcellularLocation>
    <subcellularLocation>
        <location evidence="9">Cell membrane</location>
        <topology evidence="9">Multi-pass membrane protein</topology>
    </subcellularLocation>
</comment>
<evidence type="ECO:0000313" key="13">
    <source>
        <dbReference type="EMBL" id="RJF85356.1"/>
    </source>
</evidence>
<evidence type="ECO:0000256" key="8">
    <source>
        <dbReference type="RuleBase" id="RU003793"/>
    </source>
</evidence>
<comment type="function">
    <text evidence="9">Plays an essential role in type IV pili and type II pseudopili formation by proteolytically removing the leader sequence from substrate proteins and subsequently monomethylating the alpha-amino group of the newly exposed N-terminal phenylalanine.</text>
</comment>
<dbReference type="GO" id="GO:0032259">
    <property type="term" value="P:methylation"/>
    <property type="evidence" value="ECO:0007669"/>
    <property type="project" value="UniProtKB-KW"/>
</dbReference>
<keyword evidence="3" id="KW-1003">Cell membrane</keyword>
<feature type="transmembrane region" description="Helical" evidence="10">
    <location>
        <begin position="233"/>
        <end position="254"/>
    </location>
</feature>
<dbReference type="Pfam" id="PF01478">
    <property type="entry name" value="Peptidase_A24"/>
    <property type="match status" value="1"/>
</dbReference>
<feature type="domain" description="Prepilin type IV endopeptidase peptidase" evidence="11">
    <location>
        <begin position="105"/>
        <end position="212"/>
    </location>
</feature>
<reference evidence="13 14" key="1">
    <citation type="submission" date="2018-09" db="EMBL/GenBank/DDBJ databases">
        <authorList>
            <person name="Zhu H."/>
        </authorList>
    </citation>
    <scope>NUCLEOTIDE SEQUENCE [LARGE SCALE GENOMIC DNA]</scope>
    <source>
        <strain evidence="13 14">K2R01-6</strain>
    </source>
</reference>
<dbReference type="InterPro" id="IPR010627">
    <property type="entry name" value="Prepilin_pept_A24_N"/>
</dbReference>
<dbReference type="EC" id="3.4.23.43" evidence="9"/>
<evidence type="ECO:0000256" key="1">
    <source>
        <dbReference type="ARBA" id="ARBA00004429"/>
    </source>
</evidence>
<keyword evidence="4" id="KW-0997">Cell inner membrane</keyword>
<keyword evidence="9" id="KW-0489">Methyltransferase</keyword>
<dbReference type="InterPro" id="IPR050882">
    <property type="entry name" value="Prepilin_peptidase/N-MTase"/>
</dbReference>
<keyword evidence="5 9" id="KW-0812">Transmembrane</keyword>
<evidence type="ECO:0000259" key="12">
    <source>
        <dbReference type="Pfam" id="PF06750"/>
    </source>
</evidence>
<evidence type="ECO:0000256" key="6">
    <source>
        <dbReference type="ARBA" id="ARBA00022989"/>
    </source>
</evidence>
<comment type="similarity">
    <text evidence="2 8">Belongs to the peptidase A24 family.</text>
</comment>
<dbReference type="InterPro" id="IPR000045">
    <property type="entry name" value="Prepilin_IV_endopep_pep"/>
</dbReference>
<comment type="caution">
    <text evidence="13">The sequence shown here is derived from an EMBL/GenBank/DDBJ whole genome shotgun (WGS) entry which is preliminary data.</text>
</comment>
<dbReference type="GO" id="GO:0006465">
    <property type="term" value="P:signal peptide processing"/>
    <property type="evidence" value="ECO:0007669"/>
    <property type="project" value="TreeGrafter"/>
</dbReference>